<feature type="region of interest" description="Disordered" evidence="2">
    <location>
        <begin position="246"/>
        <end position="295"/>
    </location>
</feature>
<dbReference type="EMBL" id="LFJN01000003">
    <property type="protein sequence ID" value="KPI44530.1"/>
    <property type="molecule type" value="Genomic_DNA"/>
</dbReference>
<organism evidence="4 5">
    <name type="scientific">Cyphellophora attinorum</name>
    <dbReference type="NCBI Taxonomy" id="1664694"/>
    <lineage>
        <taxon>Eukaryota</taxon>
        <taxon>Fungi</taxon>
        <taxon>Dikarya</taxon>
        <taxon>Ascomycota</taxon>
        <taxon>Pezizomycotina</taxon>
        <taxon>Eurotiomycetes</taxon>
        <taxon>Chaetothyriomycetidae</taxon>
        <taxon>Chaetothyriales</taxon>
        <taxon>Cyphellophoraceae</taxon>
        <taxon>Cyphellophora</taxon>
    </lineage>
</organism>
<dbReference type="AlphaFoldDB" id="A0A0N1P1K3"/>
<protein>
    <recommendedName>
        <fullName evidence="3">GATA-type domain-containing protein</fullName>
    </recommendedName>
</protein>
<dbReference type="RefSeq" id="XP_018004493.1">
    <property type="nucleotide sequence ID" value="XM_018148921.1"/>
</dbReference>
<evidence type="ECO:0000256" key="1">
    <source>
        <dbReference type="PROSITE-ProRule" id="PRU00094"/>
    </source>
</evidence>
<name>A0A0N1P1K3_9EURO</name>
<proteinExistence type="predicted"/>
<feature type="region of interest" description="Disordered" evidence="2">
    <location>
        <begin position="175"/>
        <end position="196"/>
    </location>
</feature>
<feature type="compositionally biased region" description="Polar residues" evidence="2">
    <location>
        <begin position="261"/>
        <end position="284"/>
    </location>
</feature>
<reference evidence="4 5" key="1">
    <citation type="submission" date="2015-06" db="EMBL/GenBank/DDBJ databases">
        <title>Draft genome of the ant-associated black yeast Phialophora attae CBS 131958.</title>
        <authorList>
            <person name="Moreno L.F."/>
            <person name="Stielow B.J."/>
            <person name="de Hoog S."/>
            <person name="Vicente V.A."/>
            <person name="Weiss V.A."/>
            <person name="de Vries M."/>
            <person name="Cruz L.M."/>
            <person name="Souza E.M."/>
        </authorList>
    </citation>
    <scope>NUCLEOTIDE SEQUENCE [LARGE SCALE GENOMIC DNA]</scope>
    <source>
        <strain evidence="4 5">CBS 131958</strain>
    </source>
</reference>
<dbReference type="OrthoDB" id="2162994at2759"/>
<sequence>MPNDRGRAARAKRHGGPAPDERGSSDDGDDSSEVESIGPFDEEHAQKVTYRLSEEARDTDGAERHADTRDEEADRREQARRREATYRALDQAREATRAALPYRGGYRGGSRHEDAPTTASRPSPMTNRGHGRHAPEPQGVCQKCGTRETSRWRPGPSGSKTLCNACYRRWVNQGRPRTLPRAGDEQTSSDSDEDGIDKHLKAGRLYEKARAGGGGSNFLYNEYQREQARRREATYNVLDQAREANRAYREGFTGESRRESASTGTSDPSTYVTASTTASNYQNSPPLPRTGPGYQYQEPRYWFNTPAVGPYANAYQSNAGNPYGQASSQGPASTAGGRTQSSYSDSYYDGWSRGCWYVPLSQASATSPKPSNTELTRREYLLYWTKHSGRKHFHGQYAIYGPEPWSTNHFYRQYIYHYWSEPWPHGPSAAAR</sequence>
<accession>A0A0N1P1K3</accession>
<dbReference type="SUPFAM" id="SSF57716">
    <property type="entry name" value="Glucocorticoid receptor-like (DNA-binding domain)"/>
    <property type="match status" value="1"/>
</dbReference>
<dbReference type="GeneID" id="28740801"/>
<feature type="compositionally biased region" description="Basic and acidic residues" evidence="2">
    <location>
        <begin position="41"/>
        <end position="96"/>
    </location>
</feature>
<evidence type="ECO:0000256" key="2">
    <source>
        <dbReference type="SAM" id="MobiDB-lite"/>
    </source>
</evidence>
<dbReference type="Pfam" id="PF00320">
    <property type="entry name" value="GATA"/>
    <property type="match status" value="1"/>
</dbReference>
<dbReference type="GO" id="GO:0008270">
    <property type="term" value="F:zinc ion binding"/>
    <property type="evidence" value="ECO:0007669"/>
    <property type="project" value="UniProtKB-KW"/>
</dbReference>
<feature type="domain" description="GATA-type" evidence="3">
    <location>
        <begin position="141"/>
        <end position="190"/>
    </location>
</feature>
<dbReference type="GO" id="GO:0043565">
    <property type="term" value="F:sequence-specific DNA binding"/>
    <property type="evidence" value="ECO:0007669"/>
    <property type="project" value="InterPro"/>
</dbReference>
<dbReference type="PROSITE" id="PS50114">
    <property type="entry name" value="GATA_ZN_FINGER_2"/>
    <property type="match status" value="1"/>
</dbReference>
<dbReference type="InterPro" id="IPR000679">
    <property type="entry name" value="Znf_GATA"/>
</dbReference>
<evidence type="ECO:0000313" key="4">
    <source>
        <dbReference type="EMBL" id="KPI44530.1"/>
    </source>
</evidence>
<dbReference type="Gene3D" id="3.30.50.10">
    <property type="entry name" value="Erythroid Transcription Factor GATA-1, subunit A"/>
    <property type="match status" value="1"/>
</dbReference>
<dbReference type="Proteomes" id="UP000038010">
    <property type="component" value="Unassembled WGS sequence"/>
</dbReference>
<feature type="region of interest" description="Disordered" evidence="2">
    <location>
        <begin position="1"/>
        <end position="158"/>
    </location>
</feature>
<keyword evidence="1" id="KW-0863">Zinc-finger</keyword>
<dbReference type="CDD" id="cd00202">
    <property type="entry name" value="ZnF_GATA"/>
    <property type="match status" value="1"/>
</dbReference>
<keyword evidence="1" id="KW-0862">Zinc</keyword>
<evidence type="ECO:0000313" key="5">
    <source>
        <dbReference type="Proteomes" id="UP000038010"/>
    </source>
</evidence>
<gene>
    <name evidence="4" type="ORF">AB675_8473</name>
</gene>
<feature type="compositionally biased region" description="Polar residues" evidence="2">
    <location>
        <begin position="117"/>
        <end position="126"/>
    </location>
</feature>
<dbReference type="GO" id="GO:0006355">
    <property type="term" value="P:regulation of DNA-templated transcription"/>
    <property type="evidence" value="ECO:0007669"/>
    <property type="project" value="InterPro"/>
</dbReference>
<keyword evidence="5" id="KW-1185">Reference proteome</keyword>
<dbReference type="InterPro" id="IPR013088">
    <property type="entry name" value="Znf_NHR/GATA"/>
</dbReference>
<comment type="caution">
    <text evidence="4">The sequence shown here is derived from an EMBL/GenBank/DDBJ whole genome shotgun (WGS) entry which is preliminary data.</text>
</comment>
<dbReference type="VEuPathDB" id="FungiDB:AB675_8473"/>
<evidence type="ECO:0000259" key="3">
    <source>
        <dbReference type="PROSITE" id="PS50114"/>
    </source>
</evidence>
<dbReference type="SMART" id="SM00401">
    <property type="entry name" value="ZnF_GATA"/>
    <property type="match status" value="1"/>
</dbReference>
<keyword evidence="1" id="KW-0479">Metal-binding</keyword>